<name>A0A5A8D1U9_CAFRO</name>
<evidence type="ECO:0000256" key="2">
    <source>
        <dbReference type="SAM" id="MobiDB-lite"/>
    </source>
</evidence>
<proteinExistence type="predicted"/>
<dbReference type="AlphaFoldDB" id="A0A5A8D1U9"/>
<dbReference type="EMBL" id="VLTM01000063">
    <property type="protein sequence ID" value="KAA0158744.1"/>
    <property type="molecule type" value="Genomic_DNA"/>
</dbReference>
<comment type="caution">
    <text evidence="3">The sequence shown here is derived from an EMBL/GenBank/DDBJ whole genome shotgun (WGS) entry which is preliminary data.</text>
</comment>
<evidence type="ECO:0000256" key="1">
    <source>
        <dbReference type="SAM" id="Coils"/>
    </source>
</evidence>
<feature type="compositionally biased region" description="Basic residues" evidence="2">
    <location>
        <begin position="122"/>
        <end position="137"/>
    </location>
</feature>
<evidence type="ECO:0000313" key="3">
    <source>
        <dbReference type="EMBL" id="KAA0158744.1"/>
    </source>
</evidence>
<evidence type="ECO:0000313" key="4">
    <source>
        <dbReference type="Proteomes" id="UP000325113"/>
    </source>
</evidence>
<organism evidence="3 4">
    <name type="scientific">Cafeteria roenbergensis</name>
    <name type="common">Marine flagellate</name>
    <dbReference type="NCBI Taxonomy" id="33653"/>
    <lineage>
        <taxon>Eukaryota</taxon>
        <taxon>Sar</taxon>
        <taxon>Stramenopiles</taxon>
        <taxon>Bigyra</taxon>
        <taxon>Opalozoa</taxon>
        <taxon>Bicosoecida</taxon>
        <taxon>Cafeteriaceae</taxon>
        <taxon>Cafeteria</taxon>
    </lineage>
</organism>
<accession>A0A5A8D1U9</accession>
<dbReference type="Proteomes" id="UP000325113">
    <property type="component" value="Unassembled WGS sequence"/>
</dbReference>
<protein>
    <submittedName>
        <fullName evidence="3">Uncharacterized protein</fullName>
    </submittedName>
</protein>
<feature type="coiled-coil region" evidence="1">
    <location>
        <begin position="10"/>
        <end position="44"/>
    </location>
</feature>
<sequence>MSALDTGASSAELAEALHQALDEVEALRAQNAVYERSLDFLLAERRRLVAAMHSSEQLAWVAVTSSQWENLERDLRAQLTASAASDVLSGATVPVAGGVASADPLPAAAASAAAAAASAKKTAAKGKRATSARRGKKKDGASVGASTSADADAAADGDAAAALIHAADVAYSNAHAAKLAGRDDEAAEHEAQRQQMATHIAMAAQQARQAQTLRAYQMQQAAASAGAPPTAWSGPGVP</sequence>
<reference evidence="3 4" key="1">
    <citation type="submission" date="2019-07" db="EMBL/GenBank/DDBJ databases">
        <title>Genomes of Cafeteria roenbergensis.</title>
        <authorList>
            <person name="Fischer M.G."/>
            <person name="Hackl T."/>
            <person name="Roman M."/>
        </authorList>
    </citation>
    <scope>NUCLEOTIDE SEQUENCE [LARGE SCALE GENOMIC DNA]</scope>
    <source>
        <strain evidence="3 4">Cflag</strain>
    </source>
</reference>
<gene>
    <name evidence="3" type="ORF">FNF31_05270</name>
</gene>
<feature type="region of interest" description="Disordered" evidence="2">
    <location>
        <begin position="122"/>
        <end position="145"/>
    </location>
</feature>
<keyword evidence="1" id="KW-0175">Coiled coil</keyword>